<comment type="caution">
    <text evidence="1">The sequence shown here is derived from an EMBL/GenBank/DDBJ whole genome shotgun (WGS) entry which is preliminary data.</text>
</comment>
<organism evidence="1 2">
    <name type="scientific">Rhododendron molle</name>
    <name type="common">Chinese azalea</name>
    <name type="synonym">Azalea mollis</name>
    <dbReference type="NCBI Taxonomy" id="49168"/>
    <lineage>
        <taxon>Eukaryota</taxon>
        <taxon>Viridiplantae</taxon>
        <taxon>Streptophyta</taxon>
        <taxon>Embryophyta</taxon>
        <taxon>Tracheophyta</taxon>
        <taxon>Spermatophyta</taxon>
        <taxon>Magnoliopsida</taxon>
        <taxon>eudicotyledons</taxon>
        <taxon>Gunneridae</taxon>
        <taxon>Pentapetalae</taxon>
        <taxon>asterids</taxon>
        <taxon>Ericales</taxon>
        <taxon>Ericaceae</taxon>
        <taxon>Ericoideae</taxon>
        <taxon>Rhodoreae</taxon>
        <taxon>Rhododendron</taxon>
    </lineage>
</organism>
<accession>A0ACC0L6P1</accession>
<keyword evidence="2" id="KW-1185">Reference proteome</keyword>
<protein>
    <submittedName>
        <fullName evidence="1">Uncharacterized protein</fullName>
    </submittedName>
</protein>
<proteinExistence type="predicted"/>
<dbReference type="EMBL" id="CM046400">
    <property type="protein sequence ID" value="KAI8524074.1"/>
    <property type="molecule type" value="Genomic_DNA"/>
</dbReference>
<sequence length="111" mass="12835">MNSLYSRFGINPKSTTTEVCDEDRYKHLIRHSELIFGDMLSDNYYIIAYHSDTEMGSDYWNPPKNSAVQLAVVITASARIYMYPYISREDCHYMDTDSVVLGQPLHEEVIS</sequence>
<name>A0ACC0L6P1_RHOML</name>
<dbReference type="Proteomes" id="UP001062846">
    <property type="component" value="Chromosome 13"/>
</dbReference>
<reference evidence="1" key="1">
    <citation type="submission" date="2022-02" db="EMBL/GenBank/DDBJ databases">
        <title>Plant Genome Project.</title>
        <authorList>
            <person name="Zhang R.-G."/>
        </authorList>
    </citation>
    <scope>NUCLEOTIDE SEQUENCE</scope>
    <source>
        <strain evidence="1">AT1</strain>
    </source>
</reference>
<evidence type="ECO:0000313" key="1">
    <source>
        <dbReference type="EMBL" id="KAI8524074.1"/>
    </source>
</evidence>
<gene>
    <name evidence="1" type="ORF">RHMOL_Rhmol13G0120900</name>
</gene>
<evidence type="ECO:0000313" key="2">
    <source>
        <dbReference type="Proteomes" id="UP001062846"/>
    </source>
</evidence>